<gene>
    <name evidence="2" type="ORF">VP1G_04344</name>
</gene>
<protein>
    <submittedName>
        <fullName evidence="2">Uncharacterized protein</fullName>
    </submittedName>
</protein>
<accession>A0A194UZC2</accession>
<organism evidence="2 3">
    <name type="scientific">Cytospora mali</name>
    <name type="common">Apple Valsa canker fungus</name>
    <name type="synonym">Valsa mali</name>
    <dbReference type="NCBI Taxonomy" id="578113"/>
    <lineage>
        <taxon>Eukaryota</taxon>
        <taxon>Fungi</taxon>
        <taxon>Dikarya</taxon>
        <taxon>Ascomycota</taxon>
        <taxon>Pezizomycotina</taxon>
        <taxon>Sordariomycetes</taxon>
        <taxon>Sordariomycetidae</taxon>
        <taxon>Diaporthales</taxon>
        <taxon>Cytosporaceae</taxon>
        <taxon>Cytospora</taxon>
    </lineage>
</organism>
<reference evidence="3" key="1">
    <citation type="submission" date="2014-12" db="EMBL/GenBank/DDBJ databases">
        <title>Genome Sequence of Valsa Canker Pathogens Uncovers a Specific Adaption of Colonization on Woody Bark.</title>
        <authorList>
            <person name="Yin Z."/>
            <person name="Liu H."/>
            <person name="Gao X."/>
            <person name="Li Z."/>
            <person name="Song N."/>
            <person name="Ke X."/>
            <person name="Dai Q."/>
            <person name="Wu Y."/>
            <person name="Sun Y."/>
            <person name="Xu J.-R."/>
            <person name="Kang Z.K."/>
            <person name="Wang L."/>
            <person name="Huang L."/>
        </authorList>
    </citation>
    <scope>NUCLEOTIDE SEQUENCE [LARGE SCALE GENOMIC DNA]</scope>
    <source>
        <strain evidence="3">SXYL134</strain>
    </source>
</reference>
<sequence>MTFDMHFDTASKATFLSLRAPVAMTGNALQEETPLYLHIAPDRIASLAYNGPKDTPANMRQELGNTMICLQFGMSKLADLIGPSGSSWKPRKRKDGAVLDALKRLAHATSFSVYLEYQDALSDTLLQTRTAGVVDKSLILLEREYDITSLYAGSGGQLLVTAPPSYDTLEAPPPAGGASSSRSSKKRPRHDSSEPEAGGSQAVEDICRKLVAGALAQLSHESTQVGKELQLLRAEVSALQQTKTDNLAELQRMRTDFTAKLQQTKTEMKTEMKTELTKHVEEQVIAIAEDPQTLLHATIEKRNAQRAAPSQAVIEMRPEHRCDTKEMLDNCIFRLSEVESRLGDLDNTIYDTVYDKVTEMVEEEMAEVKESILDTITSETLNVRVSIAGHPYY</sequence>
<dbReference type="Proteomes" id="UP000078576">
    <property type="component" value="Unassembled WGS sequence"/>
</dbReference>
<name>A0A194UZC2_CYTMA</name>
<feature type="region of interest" description="Disordered" evidence="1">
    <location>
        <begin position="163"/>
        <end position="201"/>
    </location>
</feature>
<dbReference type="OrthoDB" id="3928699at2759"/>
<keyword evidence="3" id="KW-1185">Reference proteome</keyword>
<dbReference type="STRING" id="694573.A0A194UZC2"/>
<proteinExistence type="predicted"/>
<dbReference type="AlphaFoldDB" id="A0A194UZC2"/>
<evidence type="ECO:0000313" key="3">
    <source>
        <dbReference type="Proteomes" id="UP000078576"/>
    </source>
</evidence>
<dbReference type="EMBL" id="KN714695">
    <property type="protein sequence ID" value="KUI57023.1"/>
    <property type="molecule type" value="Genomic_DNA"/>
</dbReference>
<evidence type="ECO:0000313" key="2">
    <source>
        <dbReference type="EMBL" id="KUI57023.1"/>
    </source>
</evidence>
<evidence type="ECO:0000256" key="1">
    <source>
        <dbReference type="SAM" id="MobiDB-lite"/>
    </source>
</evidence>